<dbReference type="GO" id="GO:0008780">
    <property type="term" value="F:acyl-[acyl-carrier-protein]-UDP-N-acetylglucosamine O-acyltransferase activity"/>
    <property type="evidence" value="ECO:0007669"/>
    <property type="project" value="UniProtKB-EC"/>
</dbReference>
<dbReference type="PANTHER" id="PTHR43480">
    <property type="entry name" value="ACYL-[ACYL-CARRIER-PROTEIN]--UDP-N-ACETYLGLUCOSAMINE O-ACYLTRANSFERASE"/>
    <property type="match status" value="1"/>
</dbReference>
<dbReference type="NCBIfam" id="NF003657">
    <property type="entry name" value="PRK05289.1"/>
    <property type="match status" value="1"/>
</dbReference>
<organism evidence="9">
    <name type="scientific">candidate division WOR-3 bacterium</name>
    <dbReference type="NCBI Taxonomy" id="2052148"/>
    <lineage>
        <taxon>Bacteria</taxon>
        <taxon>Bacteria division WOR-3</taxon>
    </lineage>
</organism>
<dbReference type="EC" id="2.3.1.129" evidence="9"/>
<dbReference type="InterPro" id="IPR029098">
    <property type="entry name" value="Acetyltransf_C"/>
</dbReference>
<gene>
    <name evidence="9" type="ORF">ENU66_00370</name>
</gene>
<dbReference type="GO" id="GO:0016020">
    <property type="term" value="C:membrane"/>
    <property type="evidence" value="ECO:0007669"/>
    <property type="project" value="GOC"/>
</dbReference>
<dbReference type="InterPro" id="IPR037157">
    <property type="entry name" value="Acetyltransf_C_sf"/>
</dbReference>
<keyword evidence="5" id="KW-0677">Repeat</keyword>
<keyword evidence="7 9" id="KW-0012">Acyltransferase</keyword>
<evidence type="ECO:0000256" key="4">
    <source>
        <dbReference type="ARBA" id="ARBA00022679"/>
    </source>
</evidence>
<protein>
    <submittedName>
        <fullName evidence="9">Acyl-ACP--UDP-N-acetylglucosamine O-acyltransferase</fullName>
        <ecNumber evidence="9">2.3.1.129</ecNumber>
    </submittedName>
</protein>
<evidence type="ECO:0000256" key="1">
    <source>
        <dbReference type="ARBA" id="ARBA00022490"/>
    </source>
</evidence>
<keyword evidence="2" id="KW-0444">Lipid biosynthesis</keyword>
<evidence type="ECO:0000256" key="6">
    <source>
        <dbReference type="ARBA" id="ARBA00023098"/>
    </source>
</evidence>
<evidence type="ECO:0000256" key="7">
    <source>
        <dbReference type="ARBA" id="ARBA00023315"/>
    </source>
</evidence>
<dbReference type="InterPro" id="IPR010137">
    <property type="entry name" value="Lipid_A_LpxA"/>
</dbReference>
<evidence type="ECO:0000256" key="5">
    <source>
        <dbReference type="ARBA" id="ARBA00022737"/>
    </source>
</evidence>
<dbReference type="InterPro" id="IPR018357">
    <property type="entry name" value="Hexapep_transf_CS"/>
</dbReference>
<dbReference type="Gene3D" id="1.20.1180.10">
    <property type="entry name" value="Udp N-acetylglucosamine O-acyltransferase, C-terminal domain"/>
    <property type="match status" value="1"/>
</dbReference>
<dbReference type="PIRSF" id="PIRSF000456">
    <property type="entry name" value="UDP-GlcNAc_acltr"/>
    <property type="match status" value="1"/>
</dbReference>
<dbReference type="Pfam" id="PF13720">
    <property type="entry name" value="Acetyltransf_11"/>
    <property type="match status" value="1"/>
</dbReference>
<dbReference type="PROSITE" id="PS00101">
    <property type="entry name" value="HEXAPEP_TRANSFERASES"/>
    <property type="match status" value="1"/>
</dbReference>
<keyword evidence="3" id="KW-0441">Lipid A biosynthesis</keyword>
<dbReference type="EMBL" id="DTDJ01000006">
    <property type="protein sequence ID" value="HGL16788.1"/>
    <property type="molecule type" value="Genomic_DNA"/>
</dbReference>
<reference evidence="9" key="1">
    <citation type="journal article" date="2020" name="mSystems">
        <title>Genome- and Community-Level Interaction Insights into Carbon Utilization and Element Cycling Functions of Hydrothermarchaeota in Hydrothermal Sediment.</title>
        <authorList>
            <person name="Zhou Z."/>
            <person name="Liu Y."/>
            <person name="Xu W."/>
            <person name="Pan J."/>
            <person name="Luo Z.H."/>
            <person name="Li M."/>
        </authorList>
    </citation>
    <scope>NUCLEOTIDE SEQUENCE [LARGE SCALE GENOMIC DNA]</scope>
    <source>
        <strain evidence="9">SpSt-69</strain>
    </source>
</reference>
<dbReference type="PANTHER" id="PTHR43480:SF1">
    <property type="entry name" value="ACYL-[ACYL-CARRIER-PROTEIN]--UDP-N-ACETYLGLUCOSAMINE O-ACYLTRANSFERASE, MITOCHONDRIAL-RELATED"/>
    <property type="match status" value="1"/>
</dbReference>
<dbReference type="InterPro" id="IPR001451">
    <property type="entry name" value="Hexapep"/>
</dbReference>
<feature type="domain" description="UDP N-acetylglucosamine O-acyltransferase C-terminal" evidence="8">
    <location>
        <begin position="174"/>
        <end position="254"/>
    </location>
</feature>
<dbReference type="Gene3D" id="2.160.10.10">
    <property type="entry name" value="Hexapeptide repeat proteins"/>
    <property type="match status" value="1"/>
</dbReference>
<dbReference type="CDD" id="cd03351">
    <property type="entry name" value="LbH_UDP-GlcNAc_AT"/>
    <property type="match status" value="1"/>
</dbReference>
<comment type="caution">
    <text evidence="9">The sequence shown here is derived from an EMBL/GenBank/DDBJ whole genome shotgun (WGS) entry which is preliminary data.</text>
</comment>
<evidence type="ECO:0000259" key="8">
    <source>
        <dbReference type="Pfam" id="PF13720"/>
    </source>
</evidence>
<dbReference type="NCBIfam" id="TIGR01852">
    <property type="entry name" value="lipid_A_lpxA"/>
    <property type="match status" value="1"/>
</dbReference>
<evidence type="ECO:0000313" key="9">
    <source>
        <dbReference type="EMBL" id="HGL16788.1"/>
    </source>
</evidence>
<dbReference type="InterPro" id="IPR011004">
    <property type="entry name" value="Trimer_LpxA-like_sf"/>
</dbReference>
<keyword evidence="1" id="KW-0963">Cytoplasm</keyword>
<accession>A0A7V3ZW50</accession>
<evidence type="ECO:0000256" key="2">
    <source>
        <dbReference type="ARBA" id="ARBA00022516"/>
    </source>
</evidence>
<dbReference type="AlphaFoldDB" id="A0A7V3ZW50"/>
<keyword evidence="4 9" id="KW-0808">Transferase</keyword>
<dbReference type="GO" id="GO:0009245">
    <property type="term" value="P:lipid A biosynthetic process"/>
    <property type="evidence" value="ECO:0007669"/>
    <property type="project" value="UniProtKB-KW"/>
</dbReference>
<dbReference type="SUPFAM" id="SSF51161">
    <property type="entry name" value="Trimeric LpxA-like enzymes"/>
    <property type="match status" value="1"/>
</dbReference>
<name>A0A7V3ZW50_UNCW3</name>
<evidence type="ECO:0000256" key="3">
    <source>
        <dbReference type="ARBA" id="ARBA00022556"/>
    </source>
</evidence>
<keyword evidence="6" id="KW-0443">Lipid metabolism</keyword>
<sequence length="265" mass="28789">MRVHPTAVIEGNVIIGEDVEIGPYVVVRGNVIIGNASKIGSHTIIEGNVEIGERNLIGPYAYIGGLPQDLSYKGERSFIKIGNGNVIREFVTIHTASGEGNCTKVGDSNYLMAYVHLAHNVEVGNNCIIVNAAQLAGYVKVDDHAFISGLVGVHQFARIGGYSIVGGGVRVSQDVLPFMMIAGEPPKVYGLNIVGLKRKGFSRERIAILKEAFDILCRRGLSLPSAIETIRNELPMNEDIKYLLDFIANSKRGVLRRPGYEAKED</sequence>
<proteinExistence type="predicted"/>
<dbReference type="Pfam" id="PF00132">
    <property type="entry name" value="Hexapep"/>
    <property type="match status" value="2"/>
</dbReference>